<dbReference type="Gene3D" id="3.30.420.10">
    <property type="entry name" value="Ribonuclease H-like superfamily/Ribonuclease H"/>
    <property type="match status" value="1"/>
</dbReference>
<dbReference type="PANTHER" id="PTHR37984">
    <property type="entry name" value="PROTEIN CBG26694"/>
    <property type="match status" value="1"/>
</dbReference>
<dbReference type="PANTHER" id="PTHR37984:SF5">
    <property type="entry name" value="PROTEIN NYNRIN-LIKE"/>
    <property type="match status" value="1"/>
</dbReference>
<dbReference type="InterPro" id="IPR036397">
    <property type="entry name" value="RNaseH_sf"/>
</dbReference>
<feature type="non-terminal residue" evidence="3">
    <location>
        <position position="1"/>
    </location>
</feature>
<dbReference type="STRING" id="471704.A0A151JP66"/>
<evidence type="ECO:0000313" key="3">
    <source>
        <dbReference type="EMBL" id="KYN28018.1"/>
    </source>
</evidence>
<dbReference type="InterPro" id="IPR012337">
    <property type="entry name" value="RNaseH-like_sf"/>
</dbReference>
<dbReference type="Proteomes" id="UP000078492">
    <property type="component" value="Unassembled WGS sequence"/>
</dbReference>
<evidence type="ECO:0000259" key="2">
    <source>
        <dbReference type="PROSITE" id="PS50994"/>
    </source>
</evidence>
<feature type="domain" description="Integrase catalytic" evidence="2">
    <location>
        <begin position="1"/>
        <end position="106"/>
    </location>
</feature>
<accession>A0A151JP66</accession>
<proteinExistence type="predicted"/>
<organism evidence="3 4">
    <name type="scientific">Trachymyrmex cornetzi</name>
    <dbReference type="NCBI Taxonomy" id="471704"/>
    <lineage>
        <taxon>Eukaryota</taxon>
        <taxon>Metazoa</taxon>
        <taxon>Ecdysozoa</taxon>
        <taxon>Arthropoda</taxon>
        <taxon>Hexapoda</taxon>
        <taxon>Insecta</taxon>
        <taxon>Pterygota</taxon>
        <taxon>Neoptera</taxon>
        <taxon>Endopterygota</taxon>
        <taxon>Hymenoptera</taxon>
        <taxon>Apocrita</taxon>
        <taxon>Aculeata</taxon>
        <taxon>Formicoidea</taxon>
        <taxon>Formicidae</taxon>
        <taxon>Myrmicinae</taxon>
        <taxon>Trachymyrmex</taxon>
    </lineage>
</organism>
<dbReference type="EMBL" id="KQ978834">
    <property type="protein sequence ID" value="KYN28018.1"/>
    <property type="molecule type" value="Genomic_DNA"/>
</dbReference>
<dbReference type="InterPro" id="IPR050951">
    <property type="entry name" value="Retrovirus_Pol_polyprotein"/>
</dbReference>
<dbReference type="AlphaFoldDB" id="A0A151JP66"/>
<feature type="region of interest" description="Disordered" evidence="1">
    <location>
        <begin position="87"/>
        <end position="106"/>
    </location>
</feature>
<dbReference type="SUPFAM" id="SSF53098">
    <property type="entry name" value="Ribonuclease H-like"/>
    <property type="match status" value="1"/>
</dbReference>
<reference evidence="3 4" key="1">
    <citation type="submission" date="2015-09" db="EMBL/GenBank/DDBJ databases">
        <title>Trachymyrmex cornetzi WGS genome.</title>
        <authorList>
            <person name="Nygaard S."/>
            <person name="Hu H."/>
            <person name="Boomsma J."/>
            <person name="Zhang G."/>
        </authorList>
    </citation>
    <scope>NUCLEOTIDE SEQUENCE [LARGE SCALE GENOMIC DNA]</scope>
    <source>
        <strain evidence="3">Tcor2-1</strain>
        <tissue evidence="3">Whole body</tissue>
    </source>
</reference>
<dbReference type="Pfam" id="PF00665">
    <property type="entry name" value="rve"/>
    <property type="match status" value="1"/>
</dbReference>
<dbReference type="GO" id="GO:0015074">
    <property type="term" value="P:DNA integration"/>
    <property type="evidence" value="ECO:0007669"/>
    <property type="project" value="InterPro"/>
</dbReference>
<sequence>LDVLGPLPITSAGNRYLLVAVDCFTKWVEAFPLKNVRSKTIAETFLNQVISRHGVPLEVHTDQGRNFESRIFRELSRLLGIKKTRTTALHPQSDGQVERQHQTILD</sequence>
<gene>
    <name evidence="3" type="ORF">ALC57_02567</name>
</gene>
<evidence type="ECO:0000313" key="4">
    <source>
        <dbReference type="Proteomes" id="UP000078492"/>
    </source>
</evidence>
<dbReference type="PROSITE" id="PS50994">
    <property type="entry name" value="INTEGRASE"/>
    <property type="match status" value="1"/>
</dbReference>
<dbReference type="GO" id="GO:0003676">
    <property type="term" value="F:nucleic acid binding"/>
    <property type="evidence" value="ECO:0007669"/>
    <property type="project" value="InterPro"/>
</dbReference>
<dbReference type="InterPro" id="IPR001584">
    <property type="entry name" value="Integrase_cat-core"/>
</dbReference>
<evidence type="ECO:0000256" key="1">
    <source>
        <dbReference type="SAM" id="MobiDB-lite"/>
    </source>
</evidence>
<name>A0A151JP66_9HYME</name>
<feature type="compositionally biased region" description="Basic and acidic residues" evidence="1">
    <location>
        <begin position="96"/>
        <end position="106"/>
    </location>
</feature>
<keyword evidence="4" id="KW-1185">Reference proteome</keyword>
<protein>
    <submittedName>
        <fullName evidence="3">Pol polyprotein</fullName>
    </submittedName>
</protein>